<dbReference type="Proteomes" id="UP000502756">
    <property type="component" value="Chromosome"/>
</dbReference>
<dbReference type="AlphaFoldDB" id="A0A6M5YAE8"/>
<keyword evidence="2" id="KW-1185">Reference proteome</keyword>
<dbReference type="KEGG" id="stae:HNV11_12755"/>
<evidence type="ECO:0000313" key="1">
    <source>
        <dbReference type="EMBL" id="QJW90183.1"/>
    </source>
</evidence>
<proteinExistence type="predicted"/>
<name>A0A6M5YAE8_9BACT</name>
<dbReference type="RefSeq" id="WP_171740028.1">
    <property type="nucleotide sequence ID" value="NZ_CP053435.1"/>
</dbReference>
<protein>
    <submittedName>
        <fullName evidence="1">DUF4249 domain-containing protein</fullName>
    </submittedName>
</protein>
<dbReference type="Pfam" id="PF14054">
    <property type="entry name" value="DUF4249"/>
    <property type="match status" value="1"/>
</dbReference>
<dbReference type="InterPro" id="IPR025345">
    <property type="entry name" value="DUF4249"/>
</dbReference>
<accession>A0A6M5YAE8</accession>
<organism evidence="1 2">
    <name type="scientific">Spirosoma taeanense</name>
    <dbReference type="NCBI Taxonomy" id="2735870"/>
    <lineage>
        <taxon>Bacteria</taxon>
        <taxon>Pseudomonadati</taxon>
        <taxon>Bacteroidota</taxon>
        <taxon>Cytophagia</taxon>
        <taxon>Cytophagales</taxon>
        <taxon>Cytophagaceae</taxon>
        <taxon>Spirosoma</taxon>
    </lineage>
</organism>
<evidence type="ECO:0000313" key="2">
    <source>
        <dbReference type="Proteomes" id="UP000502756"/>
    </source>
</evidence>
<dbReference type="EMBL" id="CP053435">
    <property type="protein sequence ID" value="QJW90183.1"/>
    <property type="molecule type" value="Genomic_DNA"/>
</dbReference>
<gene>
    <name evidence="1" type="ORF">HNV11_12755</name>
</gene>
<reference evidence="1 2" key="1">
    <citation type="submission" date="2020-05" db="EMBL/GenBank/DDBJ databases">
        <title>Genome sequencing of Spirosoma sp. TS118.</title>
        <authorList>
            <person name="Lee J.-H."/>
            <person name="Jeong S."/>
            <person name="Zhao L."/>
            <person name="Jung J.-H."/>
            <person name="Kim M.-K."/>
            <person name="Lim S."/>
        </authorList>
    </citation>
    <scope>NUCLEOTIDE SEQUENCE [LARGE SCALE GENOMIC DNA]</scope>
    <source>
        <strain evidence="1 2">TS118</strain>
    </source>
</reference>
<sequence length="378" mass="42150">MNRYSMFDLFVGKPGMSNVTRLLRPGRRWLTWGLLLACLAGCIDPVDLPIRQTRRRLVVDGLITDEAPPYPVKLTYSGNLSRALLIPDELAVNGALVTVEDNLGNRAQLIQDPLNPAYYWLRDDRLRGRAGRAYTLRVTLPDGSRYSSRPELMAPVPPIEQLNGQYHESPPNSTQFSTFSVHIDTQDPATPGNFYRWQAMCYMPIWQGNDPLGQYNRRIGPGNGAYAPFYGSLTNVQSDQLINGNRIAGRLVLAPPLLALGAQYVEVRQYSLSRAAYQYWVLYEEQLARSGTIFDPQPASIEGNVRAEADTNQLALGYFGASAVSRQRLIMSNDTLNYGKFVTRFGPMLFGNTLPTVPGLAREQGQPAAPTNWLTYGK</sequence>